<dbReference type="KEGG" id="vg:24608209"/>
<protein>
    <submittedName>
        <fullName evidence="1">Uncharacterized protein</fullName>
    </submittedName>
</protein>
<proteinExistence type="predicted"/>
<gene>
    <name evidence="2" type="ORF">CPT_Moonbeam234</name>
    <name evidence="1" type="ORF">CPT_Moonbeam3</name>
</gene>
<accession>A0A0A0RSB6</accession>
<keyword evidence="3" id="KW-1185">Reference proteome</keyword>
<dbReference type="KEGG" id="vg:24607977"/>
<sequence length="61" mass="7188">METMSVWVSMENYHKYMQGEEVFSWNTYNKNSPLNINVPLENITHIEDLGAEGIEIDIKRK</sequence>
<dbReference type="EMBL" id="KM236246">
    <property type="protein sequence ID" value="AIW03401.1"/>
    <property type="molecule type" value="Genomic_DNA"/>
</dbReference>
<evidence type="ECO:0000313" key="3">
    <source>
        <dbReference type="Proteomes" id="UP000030207"/>
    </source>
</evidence>
<dbReference type="RefSeq" id="YP_009151566.1">
    <property type="nucleotide sequence ID" value="NC_027374.1"/>
</dbReference>
<reference evidence="1 3" key="1">
    <citation type="submission" date="2014-07" db="EMBL/GenBank/DDBJ databases">
        <title>Complete Genome of Bacillus megaterium Myophage Moonbeam.</title>
        <authorList>
            <person name="Cadungog J.N."/>
            <person name="Khatemi B.E."/>
            <person name="Hernandez A.C."/>
            <person name="Everett G.F.K."/>
        </authorList>
    </citation>
    <scope>NUCLEOTIDE SEQUENCE [LARGE SCALE GENOMIC DNA]</scope>
</reference>
<evidence type="ECO:0000313" key="2">
    <source>
        <dbReference type="EMBL" id="AIW03632.1"/>
    </source>
</evidence>
<dbReference type="EMBL" id="KM236246">
    <property type="protein sequence ID" value="AIW03632.1"/>
    <property type="molecule type" value="Genomic_DNA"/>
</dbReference>
<evidence type="ECO:0000313" key="1">
    <source>
        <dbReference type="EMBL" id="AIW03401.1"/>
    </source>
</evidence>
<dbReference type="Proteomes" id="UP000030207">
    <property type="component" value="Segment"/>
</dbReference>
<dbReference type="GeneID" id="24607977"/>
<organism evidence="1 3">
    <name type="scientific">Bacillus phage Moonbeam</name>
    <dbReference type="NCBI Taxonomy" id="1540091"/>
    <lineage>
        <taxon>Viruses</taxon>
        <taxon>Duplodnaviria</taxon>
        <taxon>Heunggongvirae</taxon>
        <taxon>Uroviricota</taxon>
        <taxon>Caudoviricetes</taxon>
        <taxon>Herelleviridae</taxon>
        <taxon>Bastillevirinae</taxon>
        <taxon>Moonbeamvirus</taxon>
        <taxon>Moonbeamvirus moonbeam</taxon>
    </lineage>
</organism>
<dbReference type="GeneID" id="24608209"/>
<dbReference type="RefSeq" id="YP_009151797.1">
    <property type="nucleotide sequence ID" value="NC_027374.1"/>
</dbReference>
<name>A0A0A0RSB6_9CAUD</name>